<name>A0A453PV78_AEGTS</name>
<dbReference type="EnsemblPlants" id="AET6Gv20872100.36">
    <property type="protein sequence ID" value="AET6Gv20872100.36"/>
    <property type="gene ID" value="AET6Gv20872100"/>
</dbReference>
<dbReference type="Proteomes" id="UP000015105">
    <property type="component" value="Chromosome 6D"/>
</dbReference>
<dbReference type="AlphaFoldDB" id="A0A453PV78"/>
<protein>
    <submittedName>
        <fullName evidence="2">Uncharacterized protein</fullName>
    </submittedName>
</protein>
<proteinExistence type="predicted"/>
<evidence type="ECO:0000313" key="3">
    <source>
        <dbReference type="Proteomes" id="UP000015105"/>
    </source>
</evidence>
<sequence length="158" mass="17704">MQTISQLSALSIPSSAEAASSIIGGSLYIQLYNVLQTNLLQREQILHAMKQLYISDSISPVRMHSLSRSPSPSSALSVDRSMLEAAQEKEKELVNEVLELQWRLLCAQDEVQRLKAKAAQVPTFHRIRDLVSGHNICMFTLRCSYLTDLMSECCWGCC</sequence>
<reference evidence="2" key="5">
    <citation type="journal article" date="2021" name="G3 (Bethesda)">
        <title>Aegilops tauschii genome assembly Aet v5.0 features greater sequence contiguity and improved annotation.</title>
        <authorList>
            <person name="Wang L."/>
            <person name="Zhu T."/>
            <person name="Rodriguez J.C."/>
            <person name="Deal K.R."/>
            <person name="Dubcovsky J."/>
            <person name="McGuire P.E."/>
            <person name="Lux T."/>
            <person name="Spannagl M."/>
            <person name="Mayer K.F.X."/>
            <person name="Baldrich P."/>
            <person name="Meyers B.C."/>
            <person name="Huo N."/>
            <person name="Gu Y.Q."/>
            <person name="Zhou H."/>
            <person name="Devos K.M."/>
            <person name="Bennetzen J.L."/>
            <person name="Unver T."/>
            <person name="Budak H."/>
            <person name="Gulick P.J."/>
            <person name="Galiba G."/>
            <person name="Kalapos B."/>
            <person name="Nelson D.R."/>
            <person name="Li P."/>
            <person name="You F.M."/>
            <person name="Luo M.C."/>
            <person name="Dvorak J."/>
        </authorList>
    </citation>
    <scope>NUCLEOTIDE SEQUENCE [LARGE SCALE GENOMIC DNA]</scope>
    <source>
        <strain evidence="2">cv. AL8/78</strain>
    </source>
</reference>
<reference evidence="3" key="1">
    <citation type="journal article" date="2014" name="Science">
        <title>Ancient hybridizations among the ancestral genomes of bread wheat.</title>
        <authorList>
            <consortium name="International Wheat Genome Sequencing Consortium,"/>
            <person name="Marcussen T."/>
            <person name="Sandve S.R."/>
            <person name="Heier L."/>
            <person name="Spannagl M."/>
            <person name="Pfeifer M."/>
            <person name="Jakobsen K.S."/>
            <person name="Wulff B.B."/>
            <person name="Steuernagel B."/>
            <person name="Mayer K.F."/>
            <person name="Olsen O.A."/>
        </authorList>
    </citation>
    <scope>NUCLEOTIDE SEQUENCE [LARGE SCALE GENOMIC DNA]</scope>
    <source>
        <strain evidence="3">cv. AL8/78</strain>
    </source>
</reference>
<evidence type="ECO:0000313" key="2">
    <source>
        <dbReference type="EnsemblPlants" id="AET6Gv20872100.36"/>
    </source>
</evidence>
<feature type="coiled-coil region" evidence="1">
    <location>
        <begin position="83"/>
        <end position="117"/>
    </location>
</feature>
<keyword evidence="3" id="KW-1185">Reference proteome</keyword>
<organism evidence="2 3">
    <name type="scientific">Aegilops tauschii subsp. strangulata</name>
    <name type="common">Goatgrass</name>
    <dbReference type="NCBI Taxonomy" id="200361"/>
    <lineage>
        <taxon>Eukaryota</taxon>
        <taxon>Viridiplantae</taxon>
        <taxon>Streptophyta</taxon>
        <taxon>Embryophyta</taxon>
        <taxon>Tracheophyta</taxon>
        <taxon>Spermatophyta</taxon>
        <taxon>Magnoliopsida</taxon>
        <taxon>Liliopsida</taxon>
        <taxon>Poales</taxon>
        <taxon>Poaceae</taxon>
        <taxon>BOP clade</taxon>
        <taxon>Pooideae</taxon>
        <taxon>Triticodae</taxon>
        <taxon>Triticeae</taxon>
        <taxon>Triticinae</taxon>
        <taxon>Aegilops</taxon>
    </lineage>
</organism>
<evidence type="ECO:0000256" key="1">
    <source>
        <dbReference type="SAM" id="Coils"/>
    </source>
</evidence>
<dbReference type="Gramene" id="AET6Gv20872100.36">
    <property type="protein sequence ID" value="AET6Gv20872100.36"/>
    <property type="gene ID" value="AET6Gv20872100"/>
</dbReference>
<reference evidence="3" key="2">
    <citation type="journal article" date="2017" name="Nat. Plants">
        <title>The Aegilops tauschii genome reveals multiple impacts of transposons.</title>
        <authorList>
            <person name="Zhao G."/>
            <person name="Zou C."/>
            <person name="Li K."/>
            <person name="Wang K."/>
            <person name="Li T."/>
            <person name="Gao L."/>
            <person name="Zhang X."/>
            <person name="Wang H."/>
            <person name="Yang Z."/>
            <person name="Liu X."/>
            <person name="Jiang W."/>
            <person name="Mao L."/>
            <person name="Kong X."/>
            <person name="Jiao Y."/>
            <person name="Jia J."/>
        </authorList>
    </citation>
    <scope>NUCLEOTIDE SEQUENCE [LARGE SCALE GENOMIC DNA]</scope>
    <source>
        <strain evidence="3">cv. AL8/78</strain>
    </source>
</reference>
<keyword evidence="1" id="KW-0175">Coiled coil</keyword>
<reference evidence="2" key="4">
    <citation type="submission" date="2019-03" db="UniProtKB">
        <authorList>
            <consortium name="EnsemblPlants"/>
        </authorList>
    </citation>
    <scope>IDENTIFICATION</scope>
</reference>
<accession>A0A453PV78</accession>
<reference evidence="2" key="3">
    <citation type="journal article" date="2017" name="Nature">
        <title>Genome sequence of the progenitor of the wheat D genome Aegilops tauschii.</title>
        <authorList>
            <person name="Luo M.C."/>
            <person name="Gu Y.Q."/>
            <person name="Puiu D."/>
            <person name="Wang H."/>
            <person name="Twardziok S.O."/>
            <person name="Deal K.R."/>
            <person name="Huo N."/>
            <person name="Zhu T."/>
            <person name="Wang L."/>
            <person name="Wang Y."/>
            <person name="McGuire P.E."/>
            <person name="Liu S."/>
            <person name="Long H."/>
            <person name="Ramasamy R.K."/>
            <person name="Rodriguez J.C."/>
            <person name="Van S.L."/>
            <person name="Yuan L."/>
            <person name="Wang Z."/>
            <person name="Xia Z."/>
            <person name="Xiao L."/>
            <person name="Anderson O.D."/>
            <person name="Ouyang S."/>
            <person name="Liang Y."/>
            <person name="Zimin A.V."/>
            <person name="Pertea G."/>
            <person name="Qi P."/>
            <person name="Bennetzen J.L."/>
            <person name="Dai X."/>
            <person name="Dawson M.W."/>
            <person name="Muller H.G."/>
            <person name="Kugler K."/>
            <person name="Rivarola-Duarte L."/>
            <person name="Spannagl M."/>
            <person name="Mayer K.F.X."/>
            <person name="Lu F.H."/>
            <person name="Bevan M.W."/>
            <person name="Leroy P."/>
            <person name="Li P."/>
            <person name="You F.M."/>
            <person name="Sun Q."/>
            <person name="Liu Z."/>
            <person name="Lyons E."/>
            <person name="Wicker T."/>
            <person name="Salzberg S.L."/>
            <person name="Devos K.M."/>
            <person name="Dvorak J."/>
        </authorList>
    </citation>
    <scope>NUCLEOTIDE SEQUENCE [LARGE SCALE GENOMIC DNA]</scope>
    <source>
        <strain evidence="2">cv. AL8/78</strain>
    </source>
</reference>